<evidence type="ECO:0000256" key="6">
    <source>
        <dbReference type="RuleBase" id="RU003435"/>
    </source>
</evidence>
<evidence type="ECO:0000313" key="8">
    <source>
        <dbReference type="EMBL" id="KAK3245048.1"/>
    </source>
</evidence>
<evidence type="ECO:0000256" key="4">
    <source>
        <dbReference type="ARBA" id="ARBA00022833"/>
    </source>
</evidence>
<dbReference type="AlphaFoldDB" id="A0AAE0EYD3"/>
<keyword evidence="4 6" id="KW-0862">Zinc</keyword>
<name>A0AAE0EYD3_9CHLO</name>
<dbReference type="PANTHER" id="PTHR11804">
    <property type="entry name" value="PROTEASE M3 THIMET OLIGOPEPTIDASE-RELATED"/>
    <property type="match status" value="1"/>
</dbReference>
<dbReference type="Pfam" id="PF01432">
    <property type="entry name" value="Peptidase_M3"/>
    <property type="match status" value="1"/>
</dbReference>
<keyword evidence="9" id="KW-1185">Reference proteome</keyword>
<dbReference type="EMBL" id="LGRX02031073">
    <property type="protein sequence ID" value="KAK3245048.1"/>
    <property type="molecule type" value="Genomic_DNA"/>
</dbReference>
<dbReference type="GO" id="GO:0046872">
    <property type="term" value="F:metal ion binding"/>
    <property type="evidence" value="ECO:0007669"/>
    <property type="project" value="UniProtKB-UniRule"/>
</dbReference>
<dbReference type="InterPro" id="IPR045090">
    <property type="entry name" value="Pept_M3A_M3B"/>
</dbReference>
<dbReference type="SUPFAM" id="SSF55486">
    <property type="entry name" value="Metalloproteases ('zincins'), catalytic domain"/>
    <property type="match status" value="1"/>
</dbReference>
<dbReference type="InterPro" id="IPR001567">
    <property type="entry name" value="Pept_M3A_M3B_dom"/>
</dbReference>
<gene>
    <name evidence="8" type="ORF">CYMTET_45365</name>
</gene>
<dbReference type="Gene3D" id="1.10.1370.30">
    <property type="match status" value="2"/>
</dbReference>
<reference evidence="8 9" key="1">
    <citation type="journal article" date="2015" name="Genome Biol. Evol.">
        <title>Comparative Genomics of a Bacterivorous Green Alga Reveals Evolutionary Causalities and Consequences of Phago-Mixotrophic Mode of Nutrition.</title>
        <authorList>
            <person name="Burns J.A."/>
            <person name="Paasch A."/>
            <person name="Narechania A."/>
            <person name="Kim E."/>
        </authorList>
    </citation>
    <scope>NUCLEOTIDE SEQUENCE [LARGE SCALE GENOMIC DNA]</scope>
    <source>
        <strain evidence="8 9">PLY_AMNH</strain>
    </source>
</reference>
<evidence type="ECO:0000256" key="5">
    <source>
        <dbReference type="ARBA" id="ARBA00023049"/>
    </source>
</evidence>
<dbReference type="PANTHER" id="PTHR11804:SF84">
    <property type="entry name" value="SACCHAROLYSIN"/>
    <property type="match status" value="1"/>
</dbReference>
<feature type="domain" description="Peptidase M3A/M3B catalytic" evidence="7">
    <location>
        <begin position="189"/>
        <end position="438"/>
    </location>
</feature>
<keyword evidence="5 6" id="KW-0482">Metalloprotease</keyword>
<evidence type="ECO:0000256" key="2">
    <source>
        <dbReference type="ARBA" id="ARBA00022723"/>
    </source>
</evidence>
<protein>
    <recommendedName>
        <fullName evidence="7">Peptidase M3A/M3B catalytic domain-containing protein</fullName>
    </recommendedName>
</protein>
<keyword evidence="1 6" id="KW-0645">Protease</keyword>
<comment type="cofactor">
    <cofactor evidence="6">
        <name>Zn(2+)</name>
        <dbReference type="ChEBI" id="CHEBI:29105"/>
    </cofactor>
    <text evidence="6">Binds 1 zinc ion.</text>
</comment>
<dbReference type="GO" id="GO:0006518">
    <property type="term" value="P:peptide metabolic process"/>
    <property type="evidence" value="ECO:0007669"/>
    <property type="project" value="TreeGrafter"/>
</dbReference>
<dbReference type="GO" id="GO:0004222">
    <property type="term" value="F:metalloendopeptidase activity"/>
    <property type="evidence" value="ECO:0007669"/>
    <property type="project" value="InterPro"/>
</dbReference>
<dbReference type="GO" id="GO:0006508">
    <property type="term" value="P:proteolysis"/>
    <property type="evidence" value="ECO:0007669"/>
    <property type="project" value="UniProtKB-KW"/>
</dbReference>
<accession>A0AAE0EYD3</accession>
<comment type="similarity">
    <text evidence="6">Belongs to the peptidase M3 family.</text>
</comment>
<dbReference type="Proteomes" id="UP001190700">
    <property type="component" value="Unassembled WGS sequence"/>
</dbReference>
<sequence length="441" mass="49223">MINDNPSAWRGEAGRGTFTCRVCGKRKRAFNNTDTYKKSKAGVAAMSSASEDVGAFIDNMNEKYLNLHKGFEDNFWSTKMANKGASSEELNRTKLEYDAFLRDKNNLAAVRSFLEREEVTEEQRKVLACMEKTFLCYIMESSEAEQLKDSITALETTLEEHRTNMKLGYVDPEGNNFVAGSSVLLRTQMRTNDKEGVRKACWEGLDSIGGYVSEQFVEVVKARNRLAKKLGYIDFYDYKVLQAEGFNKERLFEMLDGLEQDTRQLMHDARAALAAESPLGAAALEPWNMGFSLAGSVDKKQDPYFPFELAPAVWGKSFQKLGINYQASTMQLDLCDREKKYSNGFCHWPIAPYRKSDGSWVPAQTNFTSLATPSALGSGVTALTTLMHEGGHAAHFANIDQGSPFFSQERAPTSVAYAENQSMFLDSLVGDAAWLAKYAVS</sequence>
<evidence type="ECO:0000256" key="1">
    <source>
        <dbReference type="ARBA" id="ARBA00022670"/>
    </source>
</evidence>
<evidence type="ECO:0000259" key="7">
    <source>
        <dbReference type="Pfam" id="PF01432"/>
    </source>
</evidence>
<keyword evidence="3 6" id="KW-0378">Hydrolase</keyword>
<comment type="caution">
    <text evidence="8">The sequence shown here is derived from an EMBL/GenBank/DDBJ whole genome shotgun (WGS) entry which is preliminary data.</text>
</comment>
<proteinExistence type="inferred from homology"/>
<feature type="non-terminal residue" evidence="8">
    <location>
        <position position="441"/>
    </location>
</feature>
<evidence type="ECO:0000313" key="9">
    <source>
        <dbReference type="Proteomes" id="UP001190700"/>
    </source>
</evidence>
<evidence type="ECO:0000256" key="3">
    <source>
        <dbReference type="ARBA" id="ARBA00022801"/>
    </source>
</evidence>
<organism evidence="8 9">
    <name type="scientific">Cymbomonas tetramitiformis</name>
    <dbReference type="NCBI Taxonomy" id="36881"/>
    <lineage>
        <taxon>Eukaryota</taxon>
        <taxon>Viridiplantae</taxon>
        <taxon>Chlorophyta</taxon>
        <taxon>Pyramimonadophyceae</taxon>
        <taxon>Pyramimonadales</taxon>
        <taxon>Pyramimonadaceae</taxon>
        <taxon>Cymbomonas</taxon>
    </lineage>
</organism>
<keyword evidence="2 6" id="KW-0479">Metal-binding</keyword>